<gene>
    <name evidence="1" type="ORF">IC620_09905</name>
</gene>
<evidence type="ECO:0000313" key="1">
    <source>
        <dbReference type="EMBL" id="MBD1372668.1"/>
    </source>
</evidence>
<dbReference type="Pfam" id="PF03745">
    <property type="entry name" value="DUF309"/>
    <property type="match status" value="1"/>
</dbReference>
<keyword evidence="2" id="KW-1185">Reference proteome</keyword>
<accession>A0A926NA64</accession>
<dbReference type="SUPFAM" id="SSF140663">
    <property type="entry name" value="TTHA0068-like"/>
    <property type="match status" value="1"/>
</dbReference>
<name>A0A926NA64_9BACL</name>
<sequence>MDYPQLYVDFIYYFNVERDFYTCHDVLEELWLEEGRDPFFQGLLQVAVGFYHLENENRRGAIKSMTAGLDKLMNSTEAVKMGIHLERLKKDVRRALLHLDDNISINIKIIDLELERLVLRR</sequence>
<dbReference type="PANTHER" id="PTHR34796:SF1">
    <property type="entry name" value="EXPRESSED PROTEIN"/>
    <property type="match status" value="1"/>
</dbReference>
<organism evidence="1 2">
    <name type="scientific">Polycladospora coralii</name>
    <dbReference type="NCBI Taxonomy" id="2771432"/>
    <lineage>
        <taxon>Bacteria</taxon>
        <taxon>Bacillati</taxon>
        <taxon>Bacillota</taxon>
        <taxon>Bacilli</taxon>
        <taxon>Bacillales</taxon>
        <taxon>Thermoactinomycetaceae</taxon>
        <taxon>Polycladospora</taxon>
    </lineage>
</organism>
<dbReference type="PANTHER" id="PTHR34796">
    <property type="entry name" value="EXPRESSED PROTEIN"/>
    <property type="match status" value="1"/>
</dbReference>
<dbReference type="Proteomes" id="UP000661691">
    <property type="component" value="Unassembled WGS sequence"/>
</dbReference>
<dbReference type="AlphaFoldDB" id="A0A926NA64"/>
<protein>
    <submittedName>
        <fullName evidence="1">DUF309 domain-containing protein</fullName>
    </submittedName>
</protein>
<dbReference type="Gene3D" id="1.10.3450.10">
    <property type="entry name" value="TTHA0068-like"/>
    <property type="match status" value="1"/>
</dbReference>
<reference evidence="2" key="1">
    <citation type="submission" date="2022-10" db="EMBL/GenBank/DDBJ databases">
        <title>A novel bacterium of genus Hazenella, isolated from South China Sea.</title>
        <authorList>
            <person name="Huang H."/>
            <person name="Mo K."/>
            <person name="Hu Y."/>
        </authorList>
    </citation>
    <scope>NUCLEOTIDE SEQUENCE [LARGE SCALE GENOMIC DNA]</scope>
    <source>
        <strain evidence="2">IB182357</strain>
    </source>
</reference>
<dbReference type="InterPro" id="IPR005500">
    <property type="entry name" value="DUF309"/>
</dbReference>
<evidence type="ECO:0000313" key="2">
    <source>
        <dbReference type="Proteomes" id="UP000661691"/>
    </source>
</evidence>
<comment type="caution">
    <text evidence="1">The sequence shown here is derived from an EMBL/GenBank/DDBJ whole genome shotgun (WGS) entry which is preliminary data.</text>
</comment>
<proteinExistence type="predicted"/>
<dbReference type="EMBL" id="JACXAH010000013">
    <property type="protein sequence ID" value="MBD1372668.1"/>
    <property type="molecule type" value="Genomic_DNA"/>
</dbReference>
<dbReference type="InterPro" id="IPR023203">
    <property type="entry name" value="TTHA0068_sf"/>
</dbReference>